<dbReference type="EMBL" id="JACHJQ010000006">
    <property type="protein sequence ID" value="MBB4909436.1"/>
    <property type="molecule type" value="Genomic_DNA"/>
</dbReference>
<dbReference type="PANTHER" id="PTHR10885">
    <property type="entry name" value="ISOPENTENYL-DIPHOSPHATE DELTA-ISOMERASE"/>
    <property type="match status" value="1"/>
</dbReference>
<dbReference type="InterPro" id="IPR000086">
    <property type="entry name" value="NUDIX_hydrolase_dom"/>
</dbReference>
<dbReference type="GO" id="GO:0004452">
    <property type="term" value="F:isopentenyl-diphosphate delta-isomerase activity"/>
    <property type="evidence" value="ECO:0007669"/>
    <property type="project" value="UniProtKB-EC"/>
</dbReference>
<reference evidence="2 3" key="1">
    <citation type="submission" date="2020-08" db="EMBL/GenBank/DDBJ databases">
        <title>Genomic Encyclopedia of Type Strains, Phase III (KMG-III): the genomes of soil and plant-associated and newly described type strains.</title>
        <authorList>
            <person name="Whitman W."/>
        </authorList>
    </citation>
    <scope>NUCLEOTIDE SEQUENCE [LARGE SCALE GENOMIC DNA]</scope>
    <source>
        <strain evidence="2 3">CECT 8960</strain>
    </source>
</reference>
<dbReference type="Proteomes" id="UP000520767">
    <property type="component" value="Unassembled WGS sequence"/>
</dbReference>
<dbReference type="Gene3D" id="3.90.79.10">
    <property type="entry name" value="Nucleoside Triphosphate Pyrophosphohydrolase"/>
    <property type="match status" value="1"/>
</dbReference>
<evidence type="ECO:0000313" key="2">
    <source>
        <dbReference type="EMBL" id="MBB4909436.1"/>
    </source>
</evidence>
<comment type="caution">
    <text evidence="2">The sequence shown here is derived from an EMBL/GenBank/DDBJ whole genome shotgun (WGS) entry which is preliminary data.</text>
</comment>
<feature type="domain" description="Nudix hydrolase" evidence="1">
    <location>
        <begin position="7"/>
        <end position="134"/>
    </location>
</feature>
<organism evidence="2 3">
    <name type="scientific">Actinophytocola algeriensis</name>
    <dbReference type="NCBI Taxonomy" id="1768010"/>
    <lineage>
        <taxon>Bacteria</taxon>
        <taxon>Bacillati</taxon>
        <taxon>Actinomycetota</taxon>
        <taxon>Actinomycetes</taxon>
        <taxon>Pseudonocardiales</taxon>
        <taxon>Pseudonocardiaceae</taxon>
    </lineage>
</organism>
<dbReference type="SUPFAM" id="SSF55811">
    <property type="entry name" value="Nudix"/>
    <property type="match status" value="1"/>
</dbReference>
<name>A0A7W7VGJ9_9PSEU</name>
<evidence type="ECO:0000259" key="1">
    <source>
        <dbReference type="PROSITE" id="PS51462"/>
    </source>
</evidence>
<evidence type="ECO:0000313" key="3">
    <source>
        <dbReference type="Proteomes" id="UP000520767"/>
    </source>
</evidence>
<dbReference type="InterPro" id="IPR015797">
    <property type="entry name" value="NUDIX_hydrolase-like_dom_sf"/>
</dbReference>
<dbReference type="PROSITE" id="PS51462">
    <property type="entry name" value="NUDIX"/>
    <property type="match status" value="1"/>
</dbReference>
<dbReference type="Pfam" id="PF00293">
    <property type="entry name" value="NUDIX"/>
    <property type="match status" value="1"/>
</dbReference>
<dbReference type="AlphaFoldDB" id="A0A7W7VGJ9"/>
<gene>
    <name evidence="2" type="ORF">FHR82_005694</name>
</gene>
<dbReference type="RefSeq" id="WP_184813545.1">
    <property type="nucleotide sequence ID" value="NZ_JACHJQ010000006.1"/>
</dbReference>
<accession>A0A7W7VGJ9</accession>
<dbReference type="EC" id="5.3.3.2" evidence="2"/>
<sequence length="160" mass="16761">MRPSRHQQGGAFSCYVFTSDARLLLTMRGQTKKTWPGVWSNSCHGDADPGESTEDAVARALRDELGLTTAVAELVLPGFHCATTGAAGPVYRVVTDEPPHPDPAAVGDFEWVAWTDFVYAVTAGDLMVAPWCGPQVAALSALGADPAGWPVADVAVPPAA</sequence>
<protein>
    <submittedName>
        <fullName evidence="2">Isopentenyl-diphosphate delta-isomerase</fullName>
        <ecNumber evidence="2">5.3.3.2</ecNumber>
    </submittedName>
</protein>
<keyword evidence="2" id="KW-0413">Isomerase</keyword>
<keyword evidence="3" id="KW-1185">Reference proteome</keyword>
<proteinExistence type="predicted"/>
<dbReference type="PANTHER" id="PTHR10885:SF0">
    <property type="entry name" value="ISOPENTENYL-DIPHOSPHATE DELTA-ISOMERASE"/>
    <property type="match status" value="1"/>
</dbReference>